<proteinExistence type="predicted"/>
<dbReference type="AlphaFoldDB" id="Q01P97"/>
<dbReference type="HOGENOM" id="CLU_076587_0_0_0"/>
<dbReference type="KEGG" id="sus:Acid_1626"/>
<accession>Q01P97</accession>
<gene>
    <name evidence="2" type="ordered locus">Acid_1626</name>
    <name evidence="3" type="ordered locus">Acid_7621</name>
</gene>
<evidence type="ECO:0008006" key="4">
    <source>
        <dbReference type="Google" id="ProtNLM"/>
    </source>
</evidence>
<dbReference type="EMBL" id="CP000473">
    <property type="protein sequence ID" value="ABJ88523.1"/>
    <property type="molecule type" value="Genomic_DNA"/>
</dbReference>
<sequence length="248" mass="26782" precursor="true">MRASALHKVTGYLVVVATICLAPAVFGSAQSGQGGKSTQPNPNANQFGELSAAWWQWMFSFPSSTSPNFSNGLVDCSFGQQTHTRSNQIWFLAGSFGGTVDRTCTTWIPHGISLFFPLFNIAYDNINGCDSTTPPTTYSVQQLKQLAAAAQDNPQELHASVDGVPVPAYRAQSQVFSYTLPTTDNFYQHFGCTVPGVNWPSLTSFPVVSDGFWVMMENLAPGPHVVKFGGIGNNGFTVDITYHLTVAP</sequence>
<protein>
    <recommendedName>
        <fullName evidence="4">Secreted protein</fullName>
    </recommendedName>
</protein>
<feature type="chain" id="PRO_5007921963" description="Secreted protein" evidence="1">
    <location>
        <begin position="28"/>
        <end position="248"/>
    </location>
</feature>
<dbReference type="KEGG" id="sus:Acid_7621"/>
<dbReference type="EMBL" id="CP000473">
    <property type="protein sequence ID" value="ABJ82616.1"/>
    <property type="molecule type" value="Genomic_DNA"/>
</dbReference>
<reference evidence="3" key="1">
    <citation type="submission" date="2006-10" db="EMBL/GenBank/DDBJ databases">
        <title>Complete sequence of Solibacter usitatus Ellin6076.</title>
        <authorList>
            <consortium name="US DOE Joint Genome Institute"/>
            <person name="Copeland A."/>
            <person name="Lucas S."/>
            <person name="Lapidus A."/>
            <person name="Barry K."/>
            <person name="Detter J.C."/>
            <person name="Glavina del Rio T."/>
            <person name="Hammon N."/>
            <person name="Israni S."/>
            <person name="Dalin E."/>
            <person name="Tice H."/>
            <person name="Pitluck S."/>
            <person name="Thompson L.S."/>
            <person name="Brettin T."/>
            <person name="Bruce D."/>
            <person name="Han C."/>
            <person name="Tapia R."/>
            <person name="Gilna P."/>
            <person name="Schmutz J."/>
            <person name="Larimer F."/>
            <person name="Land M."/>
            <person name="Hauser L."/>
            <person name="Kyrpides N."/>
            <person name="Mikhailova N."/>
            <person name="Janssen P.H."/>
            <person name="Kuske C.R."/>
            <person name="Richardson P."/>
        </authorList>
    </citation>
    <scope>NUCLEOTIDE SEQUENCE</scope>
    <source>
        <strain evidence="3">Ellin6076</strain>
    </source>
</reference>
<dbReference type="eggNOG" id="ENOG5033HJG">
    <property type="taxonomic scope" value="Bacteria"/>
</dbReference>
<organism evidence="3">
    <name type="scientific">Solibacter usitatus (strain Ellin6076)</name>
    <dbReference type="NCBI Taxonomy" id="234267"/>
    <lineage>
        <taxon>Bacteria</taxon>
        <taxon>Pseudomonadati</taxon>
        <taxon>Acidobacteriota</taxon>
        <taxon>Terriglobia</taxon>
        <taxon>Bryobacterales</taxon>
        <taxon>Solibacteraceae</taxon>
        <taxon>Candidatus Solibacter</taxon>
    </lineage>
</organism>
<name>Q01P97_SOLUE</name>
<dbReference type="InParanoid" id="Q01P97"/>
<evidence type="ECO:0000313" key="2">
    <source>
        <dbReference type="EMBL" id="ABJ82616.1"/>
    </source>
</evidence>
<evidence type="ECO:0000256" key="1">
    <source>
        <dbReference type="SAM" id="SignalP"/>
    </source>
</evidence>
<evidence type="ECO:0000313" key="3">
    <source>
        <dbReference type="EMBL" id="ABJ88523.1"/>
    </source>
</evidence>
<feature type="signal peptide" evidence="1">
    <location>
        <begin position="1"/>
        <end position="27"/>
    </location>
</feature>
<keyword evidence="1" id="KW-0732">Signal</keyword>
<dbReference type="OrthoDB" id="504400at2"/>